<dbReference type="AlphaFoldDB" id="E1SU88"/>
<dbReference type="OrthoDB" id="6988449at2"/>
<proteinExistence type="inferred from homology"/>
<dbReference type="GO" id="GO:0003700">
    <property type="term" value="F:DNA-binding transcription factor activity"/>
    <property type="evidence" value="ECO:0007669"/>
    <property type="project" value="InterPro"/>
</dbReference>
<organism evidence="6 7">
    <name type="scientific">Ferrimonas balearica (strain DSM 9799 / CCM 4581 / KCTC 23876 / PAT)</name>
    <dbReference type="NCBI Taxonomy" id="550540"/>
    <lineage>
        <taxon>Bacteria</taxon>
        <taxon>Pseudomonadati</taxon>
        <taxon>Pseudomonadota</taxon>
        <taxon>Gammaproteobacteria</taxon>
        <taxon>Alteromonadales</taxon>
        <taxon>Ferrimonadaceae</taxon>
        <taxon>Ferrimonas</taxon>
    </lineage>
</organism>
<keyword evidence="4" id="KW-0804">Transcription</keyword>
<dbReference type="STRING" id="550540.Fbal_2018"/>
<dbReference type="HOGENOM" id="CLU_039613_35_2_6"/>
<dbReference type="EMBL" id="CP002209">
    <property type="protein sequence ID" value="ADN76221.1"/>
    <property type="molecule type" value="Genomic_DNA"/>
</dbReference>
<evidence type="ECO:0000256" key="2">
    <source>
        <dbReference type="ARBA" id="ARBA00023015"/>
    </source>
</evidence>
<dbReference type="Pfam" id="PF00126">
    <property type="entry name" value="HTH_1"/>
    <property type="match status" value="1"/>
</dbReference>
<accession>E1SU88</accession>
<gene>
    <name evidence="6" type="ordered locus">Fbal_2018</name>
</gene>
<dbReference type="eggNOG" id="COG0583">
    <property type="taxonomic scope" value="Bacteria"/>
</dbReference>
<evidence type="ECO:0000256" key="4">
    <source>
        <dbReference type="ARBA" id="ARBA00023163"/>
    </source>
</evidence>
<dbReference type="InterPro" id="IPR005119">
    <property type="entry name" value="LysR_subst-bd"/>
</dbReference>
<dbReference type="SUPFAM" id="SSF53850">
    <property type="entry name" value="Periplasmic binding protein-like II"/>
    <property type="match status" value="1"/>
</dbReference>
<dbReference type="InterPro" id="IPR000847">
    <property type="entry name" value="LysR_HTH_N"/>
</dbReference>
<dbReference type="Pfam" id="PF03466">
    <property type="entry name" value="LysR_substrate"/>
    <property type="match status" value="1"/>
</dbReference>
<evidence type="ECO:0000256" key="1">
    <source>
        <dbReference type="ARBA" id="ARBA00009437"/>
    </source>
</evidence>
<sequence length="305" mass="33660">MYRPHTTLEQWRILQAVVDHGGYAKAAAALNKSQSSLNHAVAKLQQLIGVPLLEVKGRKAELTPQGKVLLRRSRALTSEIEQLELLATNLEQGWEPEITLSREILYPTEALYQAMSRFYRESRGTRLTVIDNVMSGTDDAVSQGDFDLVISASSHPGHRGQPLGVIRMLLVCHPAHPLASEAMIDDSRLSQELQLVIRDTGQHADKDRGWLRAEQRWTFSNFHEAIAVLHQGVGFCWVPEHLAQPHLANGSLTHLSQATVDYSVIPLALVVPNRDTLGPAATRFAELLVESSPLAQQASTAPVTE</sequence>
<keyword evidence="2" id="KW-0805">Transcription regulation</keyword>
<keyword evidence="3" id="KW-0238">DNA-binding</keyword>
<dbReference type="RefSeq" id="WP_013345527.1">
    <property type="nucleotide sequence ID" value="NC_014541.1"/>
</dbReference>
<dbReference type="SUPFAM" id="SSF46785">
    <property type="entry name" value="Winged helix' DNA-binding domain"/>
    <property type="match status" value="1"/>
</dbReference>
<feature type="domain" description="HTH lysR-type" evidence="5">
    <location>
        <begin position="6"/>
        <end position="63"/>
    </location>
</feature>
<dbReference type="PANTHER" id="PTHR30126:SF88">
    <property type="entry name" value="TRANSCRIPTIONAL REGULATOR-RELATED"/>
    <property type="match status" value="1"/>
</dbReference>
<dbReference type="Gene3D" id="1.10.10.10">
    <property type="entry name" value="Winged helix-like DNA-binding domain superfamily/Winged helix DNA-binding domain"/>
    <property type="match status" value="1"/>
</dbReference>
<dbReference type="PANTHER" id="PTHR30126">
    <property type="entry name" value="HTH-TYPE TRANSCRIPTIONAL REGULATOR"/>
    <property type="match status" value="1"/>
</dbReference>
<evidence type="ECO:0000256" key="3">
    <source>
        <dbReference type="ARBA" id="ARBA00023125"/>
    </source>
</evidence>
<evidence type="ECO:0000313" key="6">
    <source>
        <dbReference type="EMBL" id="ADN76221.1"/>
    </source>
</evidence>
<dbReference type="GO" id="GO:0000976">
    <property type="term" value="F:transcription cis-regulatory region binding"/>
    <property type="evidence" value="ECO:0007669"/>
    <property type="project" value="TreeGrafter"/>
</dbReference>
<dbReference type="Gene3D" id="3.40.190.290">
    <property type="match status" value="1"/>
</dbReference>
<comment type="similarity">
    <text evidence="1">Belongs to the LysR transcriptional regulatory family.</text>
</comment>
<keyword evidence="7" id="KW-1185">Reference proteome</keyword>
<dbReference type="GeneID" id="67182228"/>
<evidence type="ECO:0000259" key="5">
    <source>
        <dbReference type="PROSITE" id="PS50931"/>
    </source>
</evidence>
<dbReference type="InterPro" id="IPR036388">
    <property type="entry name" value="WH-like_DNA-bd_sf"/>
</dbReference>
<dbReference type="KEGG" id="fbl:Fbal_2018"/>
<name>E1SU88_FERBD</name>
<protein>
    <submittedName>
        <fullName evidence="6">Transcriptional regulator, LysR family</fullName>
    </submittedName>
</protein>
<dbReference type="InterPro" id="IPR036390">
    <property type="entry name" value="WH_DNA-bd_sf"/>
</dbReference>
<dbReference type="Proteomes" id="UP000006683">
    <property type="component" value="Chromosome"/>
</dbReference>
<dbReference type="PROSITE" id="PS50931">
    <property type="entry name" value="HTH_LYSR"/>
    <property type="match status" value="1"/>
</dbReference>
<evidence type="ECO:0000313" key="7">
    <source>
        <dbReference type="Proteomes" id="UP000006683"/>
    </source>
</evidence>
<reference evidence="6 7" key="1">
    <citation type="journal article" date="2010" name="Stand. Genomic Sci.">
        <title>Complete genome sequence of Ferrimonas balearica type strain (PAT).</title>
        <authorList>
            <person name="Nolan M."/>
            <person name="Sikorski J."/>
            <person name="Davenport K."/>
            <person name="Lucas S."/>
            <person name="Glavina Del Rio T."/>
            <person name="Tice H."/>
            <person name="Cheng J."/>
            <person name="Goodwin L."/>
            <person name="Pitluck S."/>
            <person name="Liolios K."/>
            <person name="Ivanova N."/>
            <person name="Mavromatis K."/>
            <person name="Ovchinnikova G."/>
            <person name="Pati A."/>
            <person name="Chen A."/>
            <person name="Palaniappan K."/>
            <person name="Land M."/>
            <person name="Hauser L."/>
            <person name="Chang Y."/>
            <person name="Jeffries C."/>
            <person name="Tapia R."/>
            <person name="Brettin T."/>
            <person name="Detter J."/>
            <person name="Han C."/>
            <person name="Yasawong M."/>
            <person name="Rohde M."/>
            <person name="Tindall B."/>
            <person name="Goker M."/>
            <person name="Woyke T."/>
            <person name="Bristow J."/>
            <person name="Eisen J."/>
            <person name="Markowitz V."/>
            <person name="Hugenholtz P."/>
            <person name="Kyrpides N."/>
            <person name="Klenk H."/>
            <person name="Lapidus A."/>
        </authorList>
    </citation>
    <scope>NUCLEOTIDE SEQUENCE [LARGE SCALE GENOMIC DNA]</scope>
    <source>
        <strain evidence="7">DSM 9799 / CCM 4581 / KCTC 23876 / PAT</strain>
    </source>
</reference>